<feature type="compositionally biased region" description="Basic and acidic residues" evidence="1">
    <location>
        <begin position="69"/>
        <end position="86"/>
    </location>
</feature>
<feature type="compositionally biased region" description="Polar residues" evidence="1">
    <location>
        <begin position="87"/>
        <end position="98"/>
    </location>
</feature>
<feature type="compositionally biased region" description="Low complexity" evidence="1">
    <location>
        <begin position="149"/>
        <end position="161"/>
    </location>
</feature>
<dbReference type="EMBL" id="CACRUN010000007">
    <property type="protein sequence ID" value="VYT79427.1"/>
    <property type="molecule type" value="Genomic_DNA"/>
</dbReference>
<keyword evidence="2" id="KW-0812">Transmembrane</keyword>
<evidence type="ECO:0000256" key="2">
    <source>
        <dbReference type="SAM" id="Phobius"/>
    </source>
</evidence>
<evidence type="ECO:0000313" key="3">
    <source>
        <dbReference type="EMBL" id="VYT79427.1"/>
    </source>
</evidence>
<feature type="region of interest" description="Disordered" evidence="1">
    <location>
        <begin position="127"/>
        <end position="161"/>
    </location>
</feature>
<feature type="transmembrane region" description="Helical" evidence="2">
    <location>
        <begin position="16"/>
        <end position="35"/>
    </location>
</feature>
<accession>A0A6N2ZMS5</accession>
<feature type="region of interest" description="Disordered" evidence="1">
    <location>
        <begin position="59"/>
        <end position="98"/>
    </location>
</feature>
<proteinExistence type="predicted"/>
<sequence length="161" mass="18347">MYERIKSLFDRTRNRYILIGSTVCLALLCLGYIFYQPSGADYHRAVDAVERAQEQQRESLELNRSIQHSIDRSTDLSREAGARIDRSSQYNQQIGERIGKSQSGLSEARNYLKRNAELFRLIEEQNRAGQPHNQETTNATQHIPGGGSWSDNWSGNSSIAR</sequence>
<gene>
    <name evidence="3" type="ORF">VALFYP47_00855</name>
</gene>
<protein>
    <submittedName>
        <fullName evidence="3">Uncharacterized protein</fullName>
    </submittedName>
</protein>
<feature type="compositionally biased region" description="Polar residues" evidence="1">
    <location>
        <begin position="127"/>
        <end position="141"/>
    </location>
</feature>
<keyword evidence="2" id="KW-0472">Membrane</keyword>
<evidence type="ECO:0000256" key="1">
    <source>
        <dbReference type="SAM" id="MobiDB-lite"/>
    </source>
</evidence>
<organism evidence="3">
    <name type="scientific">Veillonella atypica</name>
    <dbReference type="NCBI Taxonomy" id="39777"/>
    <lineage>
        <taxon>Bacteria</taxon>
        <taxon>Bacillati</taxon>
        <taxon>Bacillota</taxon>
        <taxon>Negativicutes</taxon>
        <taxon>Veillonellales</taxon>
        <taxon>Veillonellaceae</taxon>
        <taxon>Veillonella</taxon>
    </lineage>
</organism>
<name>A0A6N2ZMS5_9FIRM</name>
<reference evidence="3" key="1">
    <citation type="submission" date="2019-11" db="EMBL/GenBank/DDBJ databases">
        <authorList>
            <person name="Feng L."/>
        </authorList>
    </citation>
    <scope>NUCLEOTIDE SEQUENCE</scope>
    <source>
        <strain evidence="3">VatypicaLFYP47</strain>
    </source>
</reference>
<dbReference type="AlphaFoldDB" id="A0A6N2ZMS5"/>
<keyword evidence="2" id="KW-1133">Transmembrane helix</keyword>